<name>A0AAV0WVT7_9HEMI</name>
<organism evidence="1 2">
    <name type="scientific">Macrosiphum euphorbiae</name>
    <name type="common">potato aphid</name>
    <dbReference type="NCBI Taxonomy" id="13131"/>
    <lineage>
        <taxon>Eukaryota</taxon>
        <taxon>Metazoa</taxon>
        <taxon>Ecdysozoa</taxon>
        <taxon>Arthropoda</taxon>
        <taxon>Hexapoda</taxon>
        <taxon>Insecta</taxon>
        <taxon>Pterygota</taxon>
        <taxon>Neoptera</taxon>
        <taxon>Paraneoptera</taxon>
        <taxon>Hemiptera</taxon>
        <taxon>Sternorrhyncha</taxon>
        <taxon>Aphidomorpha</taxon>
        <taxon>Aphidoidea</taxon>
        <taxon>Aphididae</taxon>
        <taxon>Macrosiphini</taxon>
        <taxon>Macrosiphum</taxon>
    </lineage>
</organism>
<dbReference type="Proteomes" id="UP001160148">
    <property type="component" value="Unassembled WGS sequence"/>
</dbReference>
<gene>
    <name evidence="1" type="ORF">MEUPH1_LOCUS15104</name>
</gene>
<reference evidence="1 2" key="1">
    <citation type="submission" date="2023-01" db="EMBL/GenBank/DDBJ databases">
        <authorList>
            <person name="Whitehead M."/>
        </authorList>
    </citation>
    <scope>NUCLEOTIDE SEQUENCE [LARGE SCALE GENOMIC DNA]</scope>
</reference>
<accession>A0AAV0WVT7</accession>
<proteinExistence type="predicted"/>
<sequence>MTPYHYLANILDPKYKGQHLNEEEMDQGINYVLEYHPEIMCAIFKFKAQTTPLKDYLFSNNALNKAIV</sequence>
<protein>
    <submittedName>
        <fullName evidence="1">Uncharacterized protein</fullName>
    </submittedName>
</protein>
<dbReference type="AlphaFoldDB" id="A0AAV0WVT7"/>
<evidence type="ECO:0000313" key="2">
    <source>
        <dbReference type="Proteomes" id="UP001160148"/>
    </source>
</evidence>
<comment type="caution">
    <text evidence="1">The sequence shown here is derived from an EMBL/GenBank/DDBJ whole genome shotgun (WGS) entry which is preliminary data.</text>
</comment>
<dbReference type="EMBL" id="CARXXK010000002">
    <property type="protein sequence ID" value="CAI6359721.1"/>
    <property type="molecule type" value="Genomic_DNA"/>
</dbReference>
<evidence type="ECO:0000313" key="1">
    <source>
        <dbReference type="EMBL" id="CAI6359721.1"/>
    </source>
</evidence>
<keyword evidence="2" id="KW-1185">Reference proteome</keyword>